<dbReference type="InParanoid" id="A0A286UIG9"/>
<proteinExistence type="predicted"/>
<keyword evidence="2" id="KW-1185">Reference proteome</keyword>
<gene>
    <name evidence="1" type="ORF">PNOK_0436000</name>
</gene>
<dbReference type="AlphaFoldDB" id="A0A286UIG9"/>
<evidence type="ECO:0000313" key="1">
    <source>
        <dbReference type="EMBL" id="PAV19426.1"/>
    </source>
</evidence>
<dbReference type="EMBL" id="NBII01000004">
    <property type="protein sequence ID" value="PAV19426.1"/>
    <property type="molecule type" value="Genomic_DNA"/>
</dbReference>
<dbReference type="OrthoDB" id="2310204at2759"/>
<organism evidence="1 2">
    <name type="scientific">Pyrrhoderma noxium</name>
    <dbReference type="NCBI Taxonomy" id="2282107"/>
    <lineage>
        <taxon>Eukaryota</taxon>
        <taxon>Fungi</taxon>
        <taxon>Dikarya</taxon>
        <taxon>Basidiomycota</taxon>
        <taxon>Agaricomycotina</taxon>
        <taxon>Agaricomycetes</taxon>
        <taxon>Hymenochaetales</taxon>
        <taxon>Hymenochaetaceae</taxon>
        <taxon>Pyrrhoderma</taxon>
    </lineage>
</organism>
<dbReference type="Proteomes" id="UP000217199">
    <property type="component" value="Unassembled WGS sequence"/>
</dbReference>
<evidence type="ECO:0000313" key="2">
    <source>
        <dbReference type="Proteomes" id="UP000217199"/>
    </source>
</evidence>
<comment type="caution">
    <text evidence="1">The sequence shown here is derived from an EMBL/GenBank/DDBJ whole genome shotgun (WGS) entry which is preliminary data.</text>
</comment>
<accession>A0A286UIG9</accession>
<reference evidence="1 2" key="1">
    <citation type="journal article" date="2017" name="Mol. Ecol.">
        <title>Comparative and population genomic landscape of Phellinus noxius: A hypervariable fungus causing root rot in trees.</title>
        <authorList>
            <person name="Chung C.L."/>
            <person name="Lee T.J."/>
            <person name="Akiba M."/>
            <person name="Lee H.H."/>
            <person name="Kuo T.H."/>
            <person name="Liu D."/>
            <person name="Ke H.M."/>
            <person name="Yokoi T."/>
            <person name="Roa M.B."/>
            <person name="Lu M.J."/>
            <person name="Chang Y.Y."/>
            <person name="Ann P.J."/>
            <person name="Tsai J.N."/>
            <person name="Chen C.Y."/>
            <person name="Tzean S.S."/>
            <person name="Ota Y."/>
            <person name="Hattori T."/>
            <person name="Sahashi N."/>
            <person name="Liou R.F."/>
            <person name="Kikuchi T."/>
            <person name="Tsai I.J."/>
        </authorList>
    </citation>
    <scope>NUCLEOTIDE SEQUENCE [LARGE SCALE GENOMIC DNA]</scope>
    <source>
        <strain evidence="1 2">FFPRI411160</strain>
    </source>
</reference>
<sequence length="328" mass="36906">MDEEDINMVWVNELLFLGLGPVLCYLTKCITNTVVDPGTNSFLFALCHDSGYNCAIVRISIAHILSRERKECLYNVASLPLPTDDMLRLIESIFLGIFFVMNVSCVPLNDPNEQVPFHKVNTTNPHRSPSPGWYDPRINGGRMLDYTTQELGEPLNVIITAHSDPFILTEIGLHYYAKSLGFSEECLGLHYGNIHTANLGDGDGPKDEQFLARQHYFPIWGSCWESVAGGNHFRAWRQNGTLADSGAWFLGVSKEEDSSKNHMIVDDGYNIGRDLLVQKAIDGTHWKGRWWRADVTWNENDLLQSGKEGVNHAIEQDGRVAILTVNRI</sequence>
<protein>
    <submittedName>
        <fullName evidence="1">Uncharacterized protein</fullName>
    </submittedName>
</protein>
<name>A0A286UIG9_9AGAM</name>